<keyword evidence="6" id="KW-1185">Reference proteome</keyword>
<evidence type="ECO:0000313" key="6">
    <source>
        <dbReference type="Proteomes" id="UP000198640"/>
    </source>
</evidence>
<evidence type="ECO:0000256" key="2">
    <source>
        <dbReference type="ARBA" id="ARBA00006472"/>
    </source>
</evidence>
<dbReference type="Proteomes" id="UP000198640">
    <property type="component" value="Unassembled WGS sequence"/>
</dbReference>
<dbReference type="Gene3D" id="3.30.1360.20">
    <property type="entry name" value="Transcriptional coactivator/pterin dehydratase"/>
    <property type="match status" value="1"/>
</dbReference>
<keyword evidence="4" id="KW-0456">Lyase</keyword>
<dbReference type="EC" id="4.2.1.96" evidence="3"/>
<sequence length="89" mass="10100">MTELPEGWEARNQPPTLFRRFEFERYSGTRNFLDALAALAEETGLHPQNINFSSTYVNITLDASQEGGLSEAEFGLATRINLLYEQTEN</sequence>
<dbReference type="GO" id="GO:0008124">
    <property type="term" value="F:4-alpha-hydroxytetrahydrobiopterin dehydratase activity"/>
    <property type="evidence" value="ECO:0007669"/>
    <property type="project" value="UniProtKB-EC"/>
</dbReference>
<dbReference type="OrthoDB" id="5297462at2"/>
<dbReference type="STRING" id="44576.SAMN05421881_1001103"/>
<dbReference type="InterPro" id="IPR036428">
    <property type="entry name" value="PCD_sf"/>
</dbReference>
<gene>
    <name evidence="5" type="ORF">SAMN05421881_1001103</name>
</gene>
<evidence type="ECO:0000256" key="3">
    <source>
        <dbReference type="ARBA" id="ARBA00013252"/>
    </source>
</evidence>
<dbReference type="GO" id="GO:0006729">
    <property type="term" value="P:tetrahydrobiopterin biosynthetic process"/>
    <property type="evidence" value="ECO:0007669"/>
    <property type="project" value="InterPro"/>
</dbReference>
<dbReference type="AlphaFoldDB" id="A0A1H3BSH0"/>
<proteinExistence type="inferred from homology"/>
<dbReference type="Pfam" id="PF01329">
    <property type="entry name" value="Pterin_4a"/>
    <property type="match status" value="1"/>
</dbReference>
<dbReference type="SUPFAM" id="SSF55248">
    <property type="entry name" value="PCD-like"/>
    <property type="match status" value="1"/>
</dbReference>
<evidence type="ECO:0000256" key="4">
    <source>
        <dbReference type="ARBA" id="ARBA00023239"/>
    </source>
</evidence>
<reference evidence="5 6" key="1">
    <citation type="submission" date="2016-10" db="EMBL/GenBank/DDBJ databases">
        <authorList>
            <person name="de Groot N.N."/>
        </authorList>
    </citation>
    <scope>NUCLEOTIDE SEQUENCE [LARGE SCALE GENOMIC DNA]</scope>
    <source>
        <strain evidence="5 6">Nm1</strain>
    </source>
</reference>
<comment type="catalytic activity">
    <reaction evidence="1">
        <text>(4aS,6R)-4a-hydroxy-L-erythro-5,6,7,8-tetrahydrobiopterin = (6R)-L-erythro-6,7-dihydrobiopterin + H2O</text>
        <dbReference type="Rhea" id="RHEA:11920"/>
        <dbReference type="ChEBI" id="CHEBI:15377"/>
        <dbReference type="ChEBI" id="CHEBI:15642"/>
        <dbReference type="ChEBI" id="CHEBI:43120"/>
        <dbReference type="EC" id="4.2.1.96"/>
    </reaction>
</comment>
<dbReference type="InterPro" id="IPR001533">
    <property type="entry name" value="Pterin_deHydtase"/>
</dbReference>
<organism evidence="5 6">
    <name type="scientific">Nitrosomonas halophila</name>
    <dbReference type="NCBI Taxonomy" id="44576"/>
    <lineage>
        <taxon>Bacteria</taxon>
        <taxon>Pseudomonadati</taxon>
        <taxon>Pseudomonadota</taxon>
        <taxon>Betaproteobacteria</taxon>
        <taxon>Nitrosomonadales</taxon>
        <taxon>Nitrosomonadaceae</taxon>
        <taxon>Nitrosomonas</taxon>
    </lineage>
</organism>
<evidence type="ECO:0000313" key="5">
    <source>
        <dbReference type="EMBL" id="SDX44725.1"/>
    </source>
</evidence>
<comment type="similarity">
    <text evidence="2">Belongs to the pterin-4-alpha-carbinolamine dehydratase family.</text>
</comment>
<dbReference type="EMBL" id="FNOY01000001">
    <property type="protein sequence ID" value="SDX44725.1"/>
    <property type="molecule type" value="Genomic_DNA"/>
</dbReference>
<name>A0A1H3BSH0_9PROT</name>
<evidence type="ECO:0000256" key="1">
    <source>
        <dbReference type="ARBA" id="ARBA00001554"/>
    </source>
</evidence>
<dbReference type="RefSeq" id="WP_090411007.1">
    <property type="nucleotide sequence ID" value="NZ_FNOY01000001.1"/>
</dbReference>
<accession>A0A1H3BSH0</accession>
<protein>
    <recommendedName>
        <fullName evidence="3">4a-hydroxytetrahydrobiopterin dehydratase</fullName>
        <ecNumber evidence="3">4.2.1.96</ecNumber>
    </recommendedName>
</protein>